<dbReference type="EMBL" id="PSQE01000002">
    <property type="protein sequence ID" value="RHN72872.1"/>
    <property type="molecule type" value="Genomic_DNA"/>
</dbReference>
<dbReference type="HOGENOM" id="CLU_139438_0_0_1"/>
<keyword evidence="2" id="KW-1133">Transmembrane helix</keyword>
<dbReference type="PaxDb" id="3880-AES64779"/>
<dbReference type="PANTHER" id="PTHR37189:SF4">
    <property type="entry name" value="TRANSMEMBRANE PROTEIN"/>
    <property type="match status" value="1"/>
</dbReference>
<feature type="transmembrane region" description="Helical" evidence="2">
    <location>
        <begin position="7"/>
        <end position="25"/>
    </location>
</feature>
<organism evidence="3 6">
    <name type="scientific">Medicago truncatula</name>
    <name type="common">Barrel medic</name>
    <name type="synonym">Medicago tribuloides</name>
    <dbReference type="NCBI Taxonomy" id="3880"/>
    <lineage>
        <taxon>Eukaryota</taxon>
        <taxon>Viridiplantae</taxon>
        <taxon>Streptophyta</taxon>
        <taxon>Embryophyta</taxon>
        <taxon>Tracheophyta</taxon>
        <taxon>Spermatophyta</taxon>
        <taxon>Magnoliopsida</taxon>
        <taxon>eudicotyledons</taxon>
        <taxon>Gunneridae</taxon>
        <taxon>Pentapetalae</taxon>
        <taxon>rosids</taxon>
        <taxon>fabids</taxon>
        <taxon>Fabales</taxon>
        <taxon>Fabaceae</taxon>
        <taxon>Papilionoideae</taxon>
        <taxon>50 kb inversion clade</taxon>
        <taxon>NPAAA clade</taxon>
        <taxon>Hologalegina</taxon>
        <taxon>IRL clade</taxon>
        <taxon>Trifolieae</taxon>
        <taxon>Medicago</taxon>
    </lineage>
</organism>
<dbReference type="OrthoDB" id="1107534at2759"/>
<dbReference type="KEGG" id="mtr:11412249"/>
<dbReference type="AlphaFoldDB" id="G7IKU8"/>
<evidence type="ECO:0000313" key="5">
    <source>
        <dbReference type="EnsemblPlants" id="AES64779"/>
    </source>
</evidence>
<protein>
    <submittedName>
        <fullName evidence="4">Putative concanavalin A-like lectin/glucanase domain-containing protein</fullName>
    </submittedName>
    <submittedName>
        <fullName evidence="3">Transmembrane protein, putative</fullName>
    </submittedName>
</protein>
<dbReference type="EMBL" id="CM001218">
    <property type="protein sequence ID" value="AES64779.1"/>
    <property type="molecule type" value="Genomic_DNA"/>
</dbReference>
<reference evidence="5" key="3">
    <citation type="submission" date="2015-04" db="UniProtKB">
        <authorList>
            <consortium name="EnsemblPlants"/>
        </authorList>
    </citation>
    <scope>IDENTIFICATION</scope>
    <source>
        <strain evidence="5">cv. Jemalong A17</strain>
    </source>
</reference>
<keyword evidence="4" id="KW-0430">Lectin</keyword>
<keyword evidence="2 3" id="KW-0812">Transmembrane</keyword>
<reference evidence="3 6" key="2">
    <citation type="journal article" date="2014" name="BMC Genomics">
        <title>An improved genome release (version Mt4.0) for the model legume Medicago truncatula.</title>
        <authorList>
            <person name="Tang H."/>
            <person name="Krishnakumar V."/>
            <person name="Bidwell S."/>
            <person name="Rosen B."/>
            <person name="Chan A."/>
            <person name="Zhou S."/>
            <person name="Gentzbittel L."/>
            <person name="Childs K.L."/>
            <person name="Yandell M."/>
            <person name="Gundlach H."/>
            <person name="Mayer K.F."/>
            <person name="Schwartz D.C."/>
            <person name="Town C.D."/>
        </authorList>
    </citation>
    <scope>GENOME REANNOTATION</scope>
    <source>
        <strain evidence="5 6">cv. Jemalong A17</strain>
    </source>
</reference>
<proteinExistence type="predicted"/>
<dbReference type="PANTHER" id="PTHR37189">
    <property type="entry name" value="CONCANAVALIN A-LIKE LECTIN/GLUCANASE DOMAIN-CONTAINING PROTEIN-RELATED"/>
    <property type="match status" value="1"/>
</dbReference>
<dbReference type="Proteomes" id="UP000002051">
    <property type="component" value="Chromosome 2"/>
</dbReference>
<evidence type="ECO:0000313" key="3">
    <source>
        <dbReference type="EMBL" id="AES64779.1"/>
    </source>
</evidence>
<dbReference type="Proteomes" id="UP000265566">
    <property type="component" value="Chromosome 2"/>
</dbReference>
<feature type="region of interest" description="Disordered" evidence="1">
    <location>
        <begin position="30"/>
        <end position="69"/>
    </location>
</feature>
<reference evidence="4" key="4">
    <citation type="journal article" date="2018" name="Nat. Plants">
        <title>Whole-genome landscape of Medicago truncatula symbiotic genes.</title>
        <authorList>
            <person name="Pecrix Y."/>
            <person name="Gamas P."/>
            <person name="Carrere S."/>
        </authorList>
    </citation>
    <scope>NUCLEOTIDE SEQUENCE</scope>
    <source>
        <tissue evidence="4">Leaves</tissue>
    </source>
</reference>
<evidence type="ECO:0000256" key="2">
    <source>
        <dbReference type="SAM" id="Phobius"/>
    </source>
</evidence>
<gene>
    <name evidence="5" type="primary">11412249</name>
    <name evidence="3" type="ordered locus">MTR_2g030220</name>
    <name evidence="4" type="ORF">MtrunA17_Chr2g0292451</name>
</gene>
<keyword evidence="2" id="KW-0472">Membrane</keyword>
<dbReference type="EnsemblPlants" id="AES64779">
    <property type="protein sequence ID" value="AES64779"/>
    <property type="gene ID" value="MTR_2g030220"/>
</dbReference>
<evidence type="ECO:0000313" key="4">
    <source>
        <dbReference type="EMBL" id="RHN72872.1"/>
    </source>
</evidence>
<reference evidence="3 6" key="1">
    <citation type="journal article" date="2011" name="Nature">
        <title>The Medicago genome provides insight into the evolution of rhizobial symbioses.</title>
        <authorList>
            <person name="Young N.D."/>
            <person name="Debelle F."/>
            <person name="Oldroyd G.E."/>
            <person name="Geurts R."/>
            <person name="Cannon S.B."/>
            <person name="Udvardi M.K."/>
            <person name="Benedito V.A."/>
            <person name="Mayer K.F."/>
            <person name="Gouzy J."/>
            <person name="Schoof H."/>
            <person name="Van de Peer Y."/>
            <person name="Proost S."/>
            <person name="Cook D.R."/>
            <person name="Meyers B.C."/>
            <person name="Spannagl M."/>
            <person name="Cheung F."/>
            <person name="De Mita S."/>
            <person name="Krishnakumar V."/>
            <person name="Gundlach H."/>
            <person name="Zhou S."/>
            <person name="Mudge J."/>
            <person name="Bharti A.K."/>
            <person name="Murray J.D."/>
            <person name="Naoumkina M.A."/>
            <person name="Rosen B."/>
            <person name="Silverstein K.A."/>
            <person name="Tang H."/>
            <person name="Rombauts S."/>
            <person name="Zhao P.X."/>
            <person name="Zhou P."/>
            <person name="Barbe V."/>
            <person name="Bardou P."/>
            <person name="Bechner M."/>
            <person name="Bellec A."/>
            <person name="Berger A."/>
            <person name="Berges H."/>
            <person name="Bidwell S."/>
            <person name="Bisseling T."/>
            <person name="Choisne N."/>
            <person name="Couloux A."/>
            <person name="Denny R."/>
            <person name="Deshpande S."/>
            <person name="Dai X."/>
            <person name="Doyle J.J."/>
            <person name="Dudez A.M."/>
            <person name="Farmer A.D."/>
            <person name="Fouteau S."/>
            <person name="Franken C."/>
            <person name="Gibelin C."/>
            <person name="Gish J."/>
            <person name="Goldstein S."/>
            <person name="Gonzalez A.J."/>
            <person name="Green P.J."/>
            <person name="Hallab A."/>
            <person name="Hartog M."/>
            <person name="Hua A."/>
            <person name="Humphray S.J."/>
            <person name="Jeong D.H."/>
            <person name="Jing Y."/>
            <person name="Jocker A."/>
            <person name="Kenton S.M."/>
            <person name="Kim D.J."/>
            <person name="Klee K."/>
            <person name="Lai H."/>
            <person name="Lang C."/>
            <person name="Lin S."/>
            <person name="Macmil S.L."/>
            <person name="Magdelenat G."/>
            <person name="Matthews L."/>
            <person name="McCorrison J."/>
            <person name="Monaghan E.L."/>
            <person name="Mun J.H."/>
            <person name="Najar F.Z."/>
            <person name="Nicholson C."/>
            <person name="Noirot C."/>
            <person name="O'Bleness M."/>
            <person name="Paule C.R."/>
            <person name="Poulain J."/>
            <person name="Prion F."/>
            <person name="Qin B."/>
            <person name="Qu C."/>
            <person name="Retzel E.F."/>
            <person name="Riddle C."/>
            <person name="Sallet E."/>
            <person name="Samain S."/>
            <person name="Samson N."/>
            <person name="Sanders I."/>
            <person name="Saurat O."/>
            <person name="Scarpelli C."/>
            <person name="Schiex T."/>
            <person name="Segurens B."/>
            <person name="Severin A.J."/>
            <person name="Sherrier D.J."/>
            <person name="Shi R."/>
            <person name="Sims S."/>
            <person name="Singer S.R."/>
            <person name="Sinharoy S."/>
            <person name="Sterck L."/>
            <person name="Viollet A."/>
            <person name="Wang B.B."/>
            <person name="Wang K."/>
            <person name="Wang M."/>
            <person name="Wang X."/>
            <person name="Warfsmann J."/>
            <person name="Weissenbach J."/>
            <person name="White D.D."/>
            <person name="White J.D."/>
            <person name="Wiley G.B."/>
            <person name="Wincker P."/>
            <person name="Xing Y."/>
            <person name="Yang L."/>
            <person name="Yao Z."/>
            <person name="Ying F."/>
            <person name="Zhai J."/>
            <person name="Zhou L."/>
            <person name="Zuber A."/>
            <person name="Denarie J."/>
            <person name="Dixon R.A."/>
            <person name="May G.D."/>
            <person name="Schwartz D.C."/>
            <person name="Rogers J."/>
            <person name="Quetier F."/>
            <person name="Town C.D."/>
            <person name="Roe B.A."/>
        </authorList>
    </citation>
    <scope>NUCLEOTIDE SEQUENCE [LARGE SCALE GENOMIC DNA]</scope>
    <source>
        <strain evidence="3">A17</strain>
        <strain evidence="5 6">cv. Jemalong A17</strain>
    </source>
</reference>
<evidence type="ECO:0000256" key="1">
    <source>
        <dbReference type="SAM" id="MobiDB-lite"/>
    </source>
</evidence>
<dbReference type="GO" id="GO:0030246">
    <property type="term" value="F:carbohydrate binding"/>
    <property type="evidence" value="ECO:0007669"/>
    <property type="project" value="UniProtKB-KW"/>
</dbReference>
<accession>G7IKU8</accession>
<keyword evidence="6" id="KW-1185">Reference proteome</keyword>
<sequence length="143" mass="15661">MSSHTHFIITTTIMITAILAGVSTARDLRPSDHGLSFQSPPPANSPPDMKSFFNTNSSSSSSSSSYDAYRNVPDSLPPAYWSTTGNGRGKLRKALVMASLVCGITGGVLLVVSILLCLFNKHRRKNSERNDSFRDEDNYNFNK</sequence>
<name>G7IKU8_MEDTR</name>
<dbReference type="OMA" id="FRYRNQS"/>
<evidence type="ECO:0000313" key="6">
    <source>
        <dbReference type="Proteomes" id="UP000002051"/>
    </source>
</evidence>
<dbReference type="Gramene" id="rna8635">
    <property type="protein sequence ID" value="RHN72872.1"/>
    <property type="gene ID" value="gene8635"/>
</dbReference>
<feature type="transmembrane region" description="Helical" evidence="2">
    <location>
        <begin position="94"/>
        <end position="119"/>
    </location>
</feature>